<organism evidence="1 2">
    <name type="scientific">Haloplanus salinus</name>
    <dbReference type="NCBI Taxonomy" id="1126245"/>
    <lineage>
        <taxon>Archaea</taxon>
        <taxon>Methanobacteriati</taxon>
        <taxon>Methanobacteriota</taxon>
        <taxon>Stenosarchaea group</taxon>
        <taxon>Halobacteria</taxon>
        <taxon>Halobacteriales</taxon>
        <taxon>Haloferacaceae</taxon>
        <taxon>Haloplanus</taxon>
    </lineage>
</organism>
<dbReference type="Proteomes" id="UP000252189">
    <property type="component" value="Unassembled WGS sequence"/>
</dbReference>
<dbReference type="OrthoDB" id="306692at2157"/>
<dbReference type="AlphaFoldDB" id="A0A368N9V4"/>
<evidence type="ECO:0000313" key="2">
    <source>
        <dbReference type="Proteomes" id="UP000252189"/>
    </source>
</evidence>
<name>A0A368N9V4_9EURY</name>
<dbReference type="EMBL" id="QPHM01000001">
    <property type="protein sequence ID" value="RCU46314.1"/>
    <property type="molecule type" value="Genomic_DNA"/>
</dbReference>
<accession>A0A368N9V4</accession>
<dbReference type="InterPro" id="IPR043809">
    <property type="entry name" value="DUF5791"/>
</dbReference>
<dbReference type="Pfam" id="PF19104">
    <property type="entry name" value="DUF5791"/>
    <property type="match status" value="1"/>
</dbReference>
<comment type="caution">
    <text evidence="1">The sequence shown here is derived from an EMBL/GenBank/DDBJ whole genome shotgun (WGS) entry which is preliminary data.</text>
</comment>
<dbReference type="RefSeq" id="WP_114447865.1">
    <property type="nucleotide sequence ID" value="NZ_QPHM01000001.1"/>
</dbReference>
<evidence type="ECO:0000313" key="1">
    <source>
        <dbReference type="EMBL" id="RCU46314.1"/>
    </source>
</evidence>
<reference evidence="1 2" key="1">
    <citation type="submission" date="2018-07" db="EMBL/GenBank/DDBJ databases">
        <title>Genome sequences of Haloplanus salinus JCM 18368T.</title>
        <authorList>
            <person name="Kim Y.B."/>
            <person name="Roh S.W."/>
        </authorList>
    </citation>
    <scope>NUCLEOTIDE SEQUENCE [LARGE SCALE GENOMIC DNA]</scope>
    <source>
        <strain evidence="1 2">JCM 18368</strain>
    </source>
</reference>
<proteinExistence type="predicted"/>
<protein>
    <submittedName>
        <fullName evidence="1">Uncharacterized protein</fullName>
    </submittedName>
</protein>
<keyword evidence="2" id="KW-1185">Reference proteome</keyword>
<sequence length="142" mass="14686">MLHDAADEPGTLSTGQLRDAYERELRAVVDAHGVDAVAAETGVAAETVDALRDGASPTLTLSEAAAILALDGGRDAGAIVQEVRDHLLMGMTTGVVDVDTIASNVDLDLSGQEVQQAIEGRIPMTLAELAAIHGYIAGRNAR</sequence>
<gene>
    <name evidence="1" type="ORF">DU504_02725</name>
</gene>